<dbReference type="PROSITE" id="PS50305">
    <property type="entry name" value="SIRTUIN"/>
    <property type="match status" value="1"/>
</dbReference>
<keyword evidence="4" id="KW-0808">Transferase</keyword>
<comment type="similarity">
    <text evidence="3">Belongs to the sirtuin family. Class I subfamily.</text>
</comment>
<keyword evidence="7" id="KW-0520">NAD</keyword>
<comment type="cofactor">
    <cofactor evidence="1">
        <name>Zn(2+)</name>
        <dbReference type="ChEBI" id="CHEBI:29105"/>
    </cofactor>
</comment>
<dbReference type="GO" id="GO:0046872">
    <property type="term" value="F:metal ion binding"/>
    <property type="evidence" value="ECO:0007669"/>
    <property type="project" value="UniProtKB-KW"/>
</dbReference>
<comment type="subcellular location">
    <subcellularLocation>
        <location evidence="2">Mitochondrion</location>
    </subcellularLocation>
</comment>
<keyword evidence="8" id="KW-0496">Mitochondrion</keyword>
<evidence type="ECO:0000256" key="6">
    <source>
        <dbReference type="ARBA" id="ARBA00022833"/>
    </source>
</evidence>
<evidence type="ECO:0000256" key="3">
    <source>
        <dbReference type="ARBA" id="ARBA00006924"/>
    </source>
</evidence>
<dbReference type="GO" id="GO:0005634">
    <property type="term" value="C:nucleus"/>
    <property type="evidence" value="ECO:0007669"/>
    <property type="project" value="TreeGrafter"/>
</dbReference>
<comment type="caution">
    <text evidence="11">The sequence shown here is derived from an EMBL/GenBank/DDBJ whole genome shotgun (WGS) entry which is preliminary data.</text>
</comment>
<proteinExistence type="inferred from homology"/>
<dbReference type="GO" id="GO:0017136">
    <property type="term" value="F:histone deacetylase activity, NAD-dependent"/>
    <property type="evidence" value="ECO:0007669"/>
    <property type="project" value="TreeGrafter"/>
</dbReference>
<evidence type="ECO:0000256" key="1">
    <source>
        <dbReference type="ARBA" id="ARBA00001947"/>
    </source>
</evidence>
<feature type="domain" description="Deacetylase sirtuin-type" evidence="10">
    <location>
        <begin position="65"/>
        <end position="194"/>
    </location>
</feature>
<dbReference type="InterPro" id="IPR026591">
    <property type="entry name" value="Sirtuin_cat_small_dom_sf"/>
</dbReference>
<evidence type="ECO:0000259" key="10">
    <source>
        <dbReference type="PROSITE" id="PS50305"/>
    </source>
</evidence>
<name>A0A8H3E7F5_9AGAM</name>
<dbReference type="Proteomes" id="UP000663827">
    <property type="component" value="Unassembled WGS sequence"/>
</dbReference>
<keyword evidence="6" id="KW-0862">Zinc</keyword>
<accession>A0A8H3E7F5</accession>
<sequence length="194" mass="21592">MAAPNLLARLAAIMNRQDQRRDIILEDSDDGDYVDMTEEELEQAQQRFWARIAGGDGIVLREDPKVLETCDLAGIAKYLKSGSGYGSGKRKVVLMVGAGISTSAGIPDFRSPKTGLYANLARLKLPYPEAVFDIHFFRDNPLPFYTLAHELYPGKFRPTITHSFIKLLSDKGMLHMCFTQNIDTLERLAGVPAD</sequence>
<dbReference type="InterPro" id="IPR029035">
    <property type="entry name" value="DHS-like_NAD/FAD-binding_dom"/>
</dbReference>
<evidence type="ECO:0000256" key="9">
    <source>
        <dbReference type="PROSITE-ProRule" id="PRU00236"/>
    </source>
</evidence>
<dbReference type="InterPro" id="IPR050134">
    <property type="entry name" value="NAD-dep_sirtuin_deacylases"/>
</dbReference>
<dbReference type="Gene3D" id="3.30.1600.10">
    <property type="entry name" value="SIR2/SIRT2 'Small Domain"/>
    <property type="match status" value="1"/>
</dbReference>
<evidence type="ECO:0000256" key="4">
    <source>
        <dbReference type="ARBA" id="ARBA00022679"/>
    </source>
</evidence>
<dbReference type="InterPro" id="IPR003000">
    <property type="entry name" value="Sirtuin"/>
</dbReference>
<gene>
    <name evidence="11" type="ORF">RDB_LOCUS138926</name>
</gene>
<dbReference type="Gene3D" id="3.40.50.1220">
    <property type="entry name" value="TPP-binding domain"/>
    <property type="match status" value="1"/>
</dbReference>
<evidence type="ECO:0000313" key="11">
    <source>
        <dbReference type="EMBL" id="CAE7201223.1"/>
    </source>
</evidence>
<dbReference type="EMBL" id="CAJNJQ010003573">
    <property type="protein sequence ID" value="CAE7201223.1"/>
    <property type="molecule type" value="Genomic_DNA"/>
</dbReference>
<dbReference type="AlphaFoldDB" id="A0A8H3E7F5"/>
<dbReference type="PANTHER" id="PTHR11085">
    <property type="entry name" value="NAD-DEPENDENT PROTEIN DEACYLASE SIRTUIN-5, MITOCHONDRIAL-RELATED"/>
    <property type="match status" value="1"/>
</dbReference>
<keyword evidence="5" id="KW-0479">Metal-binding</keyword>
<dbReference type="GO" id="GO:0005739">
    <property type="term" value="C:mitochondrion"/>
    <property type="evidence" value="ECO:0007669"/>
    <property type="project" value="UniProtKB-SubCell"/>
</dbReference>
<dbReference type="PANTHER" id="PTHR11085:SF6">
    <property type="entry name" value="NAD-DEPENDENT PROTEIN DEACETYLASE SIRTUIN-2"/>
    <property type="match status" value="1"/>
</dbReference>
<dbReference type="InterPro" id="IPR026590">
    <property type="entry name" value="Ssirtuin_cat_dom"/>
</dbReference>
<reference evidence="11" key="1">
    <citation type="submission" date="2021-01" db="EMBL/GenBank/DDBJ databases">
        <authorList>
            <person name="Kaushik A."/>
        </authorList>
    </citation>
    <scope>NUCLEOTIDE SEQUENCE</scope>
    <source>
        <strain evidence="11">AG5</strain>
    </source>
</reference>
<feature type="non-terminal residue" evidence="11">
    <location>
        <position position="1"/>
    </location>
</feature>
<evidence type="ECO:0000256" key="8">
    <source>
        <dbReference type="ARBA" id="ARBA00023128"/>
    </source>
</evidence>
<protein>
    <recommendedName>
        <fullName evidence="10">Deacetylase sirtuin-type domain-containing protein</fullName>
    </recommendedName>
</protein>
<evidence type="ECO:0000256" key="2">
    <source>
        <dbReference type="ARBA" id="ARBA00004173"/>
    </source>
</evidence>
<comment type="caution">
    <text evidence="9">Lacks conserved residue(s) required for the propagation of feature annotation.</text>
</comment>
<evidence type="ECO:0000256" key="7">
    <source>
        <dbReference type="ARBA" id="ARBA00023027"/>
    </source>
</evidence>
<dbReference type="Pfam" id="PF02146">
    <property type="entry name" value="SIR2"/>
    <property type="match status" value="1"/>
</dbReference>
<evidence type="ECO:0000313" key="12">
    <source>
        <dbReference type="Proteomes" id="UP000663827"/>
    </source>
</evidence>
<dbReference type="GO" id="GO:0070403">
    <property type="term" value="F:NAD+ binding"/>
    <property type="evidence" value="ECO:0007669"/>
    <property type="project" value="InterPro"/>
</dbReference>
<dbReference type="SUPFAM" id="SSF52467">
    <property type="entry name" value="DHS-like NAD/FAD-binding domain"/>
    <property type="match status" value="1"/>
</dbReference>
<organism evidence="11 12">
    <name type="scientific">Rhizoctonia solani</name>
    <dbReference type="NCBI Taxonomy" id="456999"/>
    <lineage>
        <taxon>Eukaryota</taxon>
        <taxon>Fungi</taxon>
        <taxon>Dikarya</taxon>
        <taxon>Basidiomycota</taxon>
        <taxon>Agaricomycotina</taxon>
        <taxon>Agaricomycetes</taxon>
        <taxon>Cantharellales</taxon>
        <taxon>Ceratobasidiaceae</taxon>
        <taxon>Rhizoctonia</taxon>
    </lineage>
</organism>
<evidence type="ECO:0000256" key="5">
    <source>
        <dbReference type="ARBA" id="ARBA00022723"/>
    </source>
</evidence>